<dbReference type="GO" id="GO:0005524">
    <property type="term" value="F:ATP binding"/>
    <property type="evidence" value="ECO:0007669"/>
    <property type="project" value="UniProtKB-KW"/>
</dbReference>
<keyword evidence="4" id="KW-0418">Kinase</keyword>
<evidence type="ECO:0000313" key="6">
    <source>
        <dbReference type="EMBL" id="OAP09909.1"/>
    </source>
</evidence>
<dbReference type="EMBL" id="LUHQ01000002">
    <property type="protein sequence ID" value="OAP09909.1"/>
    <property type="molecule type" value="Genomic_DNA"/>
</dbReference>
<evidence type="ECO:0000256" key="4">
    <source>
        <dbReference type="ARBA" id="ARBA00022777"/>
    </source>
</evidence>
<protein>
    <submittedName>
        <fullName evidence="6">Uncharacterized protein</fullName>
    </submittedName>
</protein>
<keyword evidence="5" id="KW-0067">ATP-binding</keyword>
<dbReference type="AlphaFoldDB" id="A0A178VU45"/>
<gene>
    <name evidence="6" type="ordered locus">AXX17_At2g41450</name>
</gene>
<evidence type="ECO:0000313" key="7">
    <source>
        <dbReference type="Proteomes" id="UP000078284"/>
    </source>
</evidence>
<keyword evidence="2" id="KW-0808">Transferase</keyword>
<evidence type="ECO:0000256" key="2">
    <source>
        <dbReference type="ARBA" id="ARBA00022679"/>
    </source>
</evidence>
<proteinExistence type="predicted"/>
<dbReference type="PANTHER" id="PTHR11584:SF369">
    <property type="entry name" value="MITOGEN-ACTIVATED PROTEIN KINASE KINASE KINASE 19-RELATED"/>
    <property type="match status" value="1"/>
</dbReference>
<evidence type="ECO:0000256" key="5">
    <source>
        <dbReference type="ARBA" id="ARBA00022840"/>
    </source>
</evidence>
<evidence type="ECO:0000256" key="1">
    <source>
        <dbReference type="ARBA" id="ARBA00022527"/>
    </source>
</evidence>
<keyword evidence="3" id="KW-0547">Nucleotide-binding</keyword>
<reference evidence="7" key="1">
    <citation type="journal article" date="2016" name="Proc. Natl. Acad. Sci. U.S.A.">
        <title>Chromosome-level assembly of Arabidopsis thaliana Ler reveals the extent of translocation and inversion polymorphisms.</title>
        <authorList>
            <person name="Zapata L."/>
            <person name="Ding J."/>
            <person name="Willing E.M."/>
            <person name="Hartwig B."/>
            <person name="Bezdan D."/>
            <person name="Jiao W.B."/>
            <person name="Patel V."/>
            <person name="Velikkakam James G."/>
            <person name="Koornneef M."/>
            <person name="Ossowski S."/>
            <person name="Schneeberger K."/>
        </authorList>
    </citation>
    <scope>NUCLEOTIDE SEQUENCE [LARGE SCALE GENOMIC DNA]</scope>
    <source>
        <strain evidence="7">cv. Landsberg erecta</strain>
    </source>
</reference>
<comment type="caution">
    <text evidence="6">The sequence shown here is derived from an EMBL/GenBank/DDBJ whole genome shotgun (WGS) entry which is preliminary data.</text>
</comment>
<evidence type="ECO:0000256" key="3">
    <source>
        <dbReference type="ARBA" id="ARBA00022741"/>
    </source>
</evidence>
<dbReference type="PANTHER" id="PTHR11584">
    <property type="entry name" value="SERINE/THREONINE PROTEIN KINASE"/>
    <property type="match status" value="1"/>
</dbReference>
<accession>A0A178VU45</accession>
<keyword evidence="1" id="KW-0723">Serine/threonine-protein kinase</keyword>
<name>A0A178VU45_ARATH</name>
<sequence length="81" mass="9031">MSHPSSSIHEMSFSYELLFVKLYCHPFGLVERRVGLLLRYLGTVRESDSLNIMMQFVPGGSISSLLAKFGSFPEPVSSDCT</sequence>
<dbReference type="Proteomes" id="UP000078284">
    <property type="component" value="Chromosome 2"/>
</dbReference>
<organism evidence="6 7">
    <name type="scientific">Arabidopsis thaliana</name>
    <name type="common">Mouse-ear cress</name>
    <dbReference type="NCBI Taxonomy" id="3702"/>
    <lineage>
        <taxon>Eukaryota</taxon>
        <taxon>Viridiplantae</taxon>
        <taxon>Streptophyta</taxon>
        <taxon>Embryophyta</taxon>
        <taxon>Tracheophyta</taxon>
        <taxon>Spermatophyta</taxon>
        <taxon>Magnoliopsida</taxon>
        <taxon>eudicotyledons</taxon>
        <taxon>Gunneridae</taxon>
        <taxon>Pentapetalae</taxon>
        <taxon>rosids</taxon>
        <taxon>malvids</taxon>
        <taxon>Brassicales</taxon>
        <taxon>Brassicaceae</taxon>
        <taxon>Camelineae</taxon>
        <taxon>Arabidopsis</taxon>
    </lineage>
</organism>
<dbReference type="GO" id="GO:0004674">
    <property type="term" value="F:protein serine/threonine kinase activity"/>
    <property type="evidence" value="ECO:0007669"/>
    <property type="project" value="UniProtKB-KW"/>
</dbReference>